<dbReference type="Proteomes" id="UP001054945">
    <property type="component" value="Unassembled WGS sequence"/>
</dbReference>
<protein>
    <recommendedName>
        <fullName evidence="3">Secreted protein</fullName>
    </recommendedName>
</protein>
<comment type="caution">
    <text evidence="1">The sequence shown here is derived from an EMBL/GenBank/DDBJ whole genome shotgun (WGS) entry which is preliminary data.</text>
</comment>
<gene>
    <name evidence="1" type="ORF">CEXT_104671</name>
</gene>
<dbReference type="AlphaFoldDB" id="A0AAV4MJF3"/>
<accession>A0AAV4MJF3</accession>
<name>A0AAV4MJF3_CAEEX</name>
<dbReference type="EMBL" id="BPLR01002316">
    <property type="protein sequence ID" value="GIX72458.1"/>
    <property type="molecule type" value="Genomic_DNA"/>
</dbReference>
<reference evidence="1 2" key="1">
    <citation type="submission" date="2021-06" db="EMBL/GenBank/DDBJ databases">
        <title>Caerostris extrusa draft genome.</title>
        <authorList>
            <person name="Kono N."/>
            <person name="Arakawa K."/>
        </authorList>
    </citation>
    <scope>NUCLEOTIDE SEQUENCE [LARGE SCALE GENOMIC DNA]</scope>
</reference>
<sequence length="82" mass="9427">MSHKFDCTLRRINASQLILKGFFLITIAVKGTVNAPMINCSRVELCHHALWWLGSKALQNMHSCLWNCVTRCDYTHCEMVSE</sequence>
<evidence type="ECO:0000313" key="1">
    <source>
        <dbReference type="EMBL" id="GIX72458.1"/>
    </source>
</evidence>
<evidence type="ECO:0000313" key="2">
    <source>
        <dbReference type="Proteomes" id="UP001054945"/>
    </source>
</evidence>
<organism evidence="1 2">
    <name type="scientific">Caerostris extrusa</name>
    <name type="common">Bark spider</name>
    <name type="synonym">Caerostris bankana</name>
    <dbReference type="NCBI Taxonomy" id="172846"/>
    <lineage>
        <taxon>Eukaryota</taxon>
        <taxon>Metazoa</taxon>
        <taxon>Ecdysozoa</taxon>
        <taxon>Arthropoda</taxon>
        <taxon>Chelicerata</taxon>
        <taxon>Arachnida</taxon>
        <taxon>Araneae</taxon>
        <taxon>Araneomorphae</taxon>
        <taxon>Entelegynae</taxon>
        <taxon>Araneoidea</taxon>
        <taxon>Araneidae</taxon>
        <taxon>Caerostris</taxon>
    </lineage>
</organism>
<keyword evidence="2" id="KW-1185">Reference proteome</keyword>
<evidence type="ECO:0008006" key="3">
    <source>
        <dbReference type="Google" id="ProtNLM"/>
    </source>
</evidence>
<proteinExistence type="predicted"/>